<evidence type="ECO:0000256" key="5">
    <source>
        <dbReference type="ARBA" id="ARBA00022723"/>
    </source>
</evidence>
<dbReference type="GO" id="GO:0005524">
    <property type="term" value="F:ATP binding"/>
    <property type="evidence" value="ECO:0007669"/>
    <property type="project" value="InterPro"/>
</dbReference>
<keyword evidence="6" id="KW-0460">Magnesium</keyword>
<evidence type="ECO:0000313" key="14">
    <source>
        <dbReference type="Proteomes" id="UP000070700"/>
    </source>
</evidence>
<dbReference type="InterPro" id="IPR036078">
    <property type="entry name" value="Spo11/TopoVI_A_sf"/>
</dbReference>
<dbReference type="GO" id="GO:0000228">
    <property type="term" value="C:nuclear chromosome"/>
    <property type="evidence" value="ECO:0007669"/>
    <property type="project" value="TreeGrafter"/>
</dbReference>
<comment type="catalytic activity">
    <reaction evidence="1 10">
        <text>ATP-dependent breakage, passage and rejoining of double-stranded DNA.</text>
        <dbReference type="EC" id="5.6.2.2"/>
    </reaction>
</comment>
<dbReference type="GeneID" id="28820457"/>
<dbReference type="FunCoup" id="A0A194XBD0">
    <property type="interactions" value="851"/>
</dbReference>
<dbReference type="EMBL" id="KQ947414">
    <property type="protein sequence ID" value="KUJ17464.1"/>
    <property type="molecule type" value="Genomic_DNA"/>
</dbReference>
<dbReference type="PANTHER" id="PTHR10848:SF0">
    <property type="entry name" value="MEIOTIC RECOMBINATION PROTEIN SPO11"/>
    <property type="match status" value="1"/>
</dbReference>
<dbReference type="OrthoDB" id="5377392at2759"/>
<evidence type="ECO:0000256" key="8">
    <source>
        <dbReference type="ARBA" id="ARBA00023125"/>
    </source>
</evidence>
<name>A0A194XBD0_MOLSC</name>
<evidence type="ECO:0000259" key="11">
    <source>
        <dbReference type="Pfam" id="PF04406"/>
    </source>
</evidence>
<evidence type="ECO:0000256" key="2">
    <source>
        <dbReference type="ARBA" id="ARBA00001946"/>
    </source>
</evidence>
<sequence length="428" mass="48376">MDIDLLSDTPEENQLLLLPNVLPHLPSTLITEEPSEFLHENLLHTEISEPDVSALSVPAADAHQSVITKIEVVFESIADCILSGRKELEIQLKSRTTWKETAVQNGVDGTRPKKSHLRKIKFPSKCPIEAWRFTVLCRILELSHEALISGVVTTKRDIYYRESELFTKQSIVDRYVDDIAYTFGINRDALNVAAAAKGLMIGNLSVTKRGGHRIEYWSEPEGILIPKSDDLEDVYLGGTRWIVVVEKEATFRSLAACRYWQNCIAGNGILITAKGYPDIQTRQFLHFLATRFPRIPIYALVDFDPDGIGIMSTYKHGSKALAHEKNVAVPSLHWLGIRSLDFTTDDSVQGLLSLTKRDRNIAKKMLARQDVETGDQEWRRELQMMLMLNMKAEIQILGNEDKLSIWLDRKLSEAVYDADGDISMSQPE</sequence>
<evidence type="ECO:0000256" key="4">
    <source>
        <dbReference type="ARBA" id="ARBA00012895"/>
    </source>
</evidence>
<keyword evidence="14" id="KW-1185">Reference proteome</keyword>
<dbReference type="InterPro" id="IPR002815">
    <property type="entry name" value="Spo11/TopoVI_A"/>
</dbReference>
<accession>A0A194XBD0</accession>
<evidence type="ECO:0000259" key="12">
    <source>
        <dbReference type="Pfam" id="PF21180"/>
    </source>
</evidence>
<organism evidence="13 14">
    <name type="scientific">Mollisia scopiformis</name>
    <name type="common">Conifer needle endophyte fungus</name>
    <name type="synonym">Phialocephala scopiformis</name>
    <dbReference type="NCBI Taxonomy" id="149040"/>
    <lineage>
        <taxon>Eukaryota</taxon>
        <taxon>Fungi</taxon>
        <taxon>Dikarya</taxon>
        <taxon>Ascomycota</taxon>
        <taxon>Pezizomycotina</taxon>
        <taxon>Leotiomycetes</taxon>
        <taxon>Helotiales</taxon>
        <taxon>Mollisiaceae</taxon>
        <taxon>Mollisia</taxon>
    </lineage>
</organism>
<dbReference type="GO" id="GO:0042138">
    <property type="term" value="P:meiotic DNA double-strand break formation"/>
    <property type="evidence" value="ECO:0007669"/>
    <property type="project" value="TreeGrafter"/>
</dbReference>
<dbReference type="Gene3D" id="1.10.10.10">
    <property type="entry name" value="Winged helix-like DNA-binding domain superfamily/Winged helix DNA-binding domain"/>
    <property type="match status" value="1"/>
</dbReference>
<comment type="cofactor">
    <cofactor evidence="2">
        <name>Mg(2+)</name>
        <dbReference type="ChEBI" id="CHEBI:18420"/>
    </cofactor>
</comment>
<dbReference type="STRING" id="149040.A0A194XBD0"/>
<dbReference type="PRINTS" id="PR01550">
    <property type="entry name" value="TOP6AFAMILY"/>
</dbReference>
<dbReference type="Pfam" id="PF21180">
    <property type="entry name" value="TOP6A-Spo11_Toprim"/>
    <property type="match status" value="1"/>
</dbReference>
<dbReference type="CDD" id="cd00223">
    <property type="entry name" value="TOPRIM_TopoIIB_SPO"/>
    <property type="match status" value="1"/>
</dbReference>
<feature type="active site" description="O-(5'-phospho-DNA)-tyrosine intermediate" evidence="10">
    <location>
        <position position="160"/>
    </location>
</feature>
<keyword evidence="5" id="KW-0479">Metal-binding</keyword>
<proteinExistence type="inferred from homology"/>
<dbReference type="GO" id="GO:0000706">
    <property type="term" value="P:meiotic DNA double-strand break processing"/>
    <property type="evidence" value="ECO:0007669"/>
    <property type="project" value="TreeGrafter"/>
</dbReference>
<evidence type="ECO:0000256" key="3">
    <source>
        <dbReference type="ARBA" id="ARBA00006559"/>
    </source>
</evidence>
<evidence type="ECO:0000256" key="9">
    <source>
        <dbReference type="ARBA" id="ARBA00023235"/>
    </source>
</evidence>
<evidence type="ECO:0000313" key="13">
    <source>
        <dbReference type="EMBL" id="KUJ17464.1"/>
    </source>
</evidence>
<evidence type="ECO:0000256" key="7">
    <source>
        <dbReference type="ARBA" id="ARBA00023029"/>
    </source>
</evidence>
<dbReference type="RefSeq" id="XP_018071819.1">
    <property type="nucleotide sequence ID" value="XM_018210731.1"/>
</dbReference>
<protein>
    <recommendedName>
        <fullName evidence="4">DNA topoisomerase (ATP-hydrolyzing)</fullName>
        <ecNumber evidence="4">5.6.2.2</ecNumber>
    </recommendedName>
</protein>
<dbReference type="PANTHER" id="PTHR10848">
    <property type="entry name" value="MEIOTIC RECOMBINATION PROTEIN SPO11"/>
    <property type="match status" value="1"/>
</dbReference>
<dbReference type="InterPro" id="IPR034136">
    <property type="entry name" value="TOPRIM_Topo6A/Spo11"/>
</dbReference>
<dbReference type="InterPro" id="IPR013049">
    <property type="entry name" value="Spo11/TopoVI_A_N"/>
</dbReference>
<dbReference type="FunFam" id="3.40.1360.10:FF:000018">
    <property type="entry name" value="Type II DNA topoisomerase VI subunit A"/>
    <property type="match status" value="1"/>
</dbReference>
<dbReference type="PROSITE" id="PS52041">
    <property type="entry name" value="TOPO_IIB"/>
    <property type="match status" value="1"/>
</dbReference>
<keyword evidence="8 10" id="KW-0238">DNA-binding</keyword>
<dbReference type="Gene3D" id="3.40.1360.10">
    <property type="match status" value="1"/>
</dbReference>
<reference evidence="13 14" key="1">
    <citation type="submission" date="2015-10" db="EMBL/GenBank/DDBJ databases">
        <title>Full genome of DAOMC 229536 Phialocephala scopiformis, a fungal endophyte of spruce producing the potent anti-insectan compound rugulosin.</title>
        <authorList>
            <consortium name="DOE Joint Genome Institute"/>
            <person name="Walker A.K."/>
            <person name="Frasz S.L."/>
            <person name="Seifert K.A."/>
            <person name="Miller J.D."/>
            <person name="Mondo S.J."/>
            <person name="Labutti K."/>
            <person name="Lipzen A."/>
            <person name="Dockter R."/>
            <person name="Kennedy M."/>
            <person name="Grigoriev I.V."/>
            <person name="Spatafora J.W."/>
        </authorList>
    </citation>
    <scope>NUCLEOTIDE SEQUENCE [LARGE SCALE GENOMIC DNA]</scope>
    <source>
        <strain evidence="13 14">CBS 120377</strain>
    </source>
</reference>
<evidence type="ECO:0000256" key="1">
    <source>
        <dbReference type="ARBA" id="ARBA00000185"/>
    </source>
</evidence>
<dbReference type="SUPFAM" id="SSF56726">
    <property type="entry name" value="DNA topoisomerase IV, alpha subunit"/>
    <property type="match status" value="1"/>
</dbReference>
<feature type="domain" description="Topoisomerase 6 subunit A/Spo11 TOPRIM" evidence="12">
    <location>
        <begin position="242"/>
        <end position="399"/>
    </location>
</feature>
<dbReference type="KEGG" id="psco:LY89DRAFT_615589"/>
<dbReference type="InterPro" id="IPR036388">
    <property type="entry name" value="WH-like_DNA-bd_sf"/>
</dbReference>
<dbReference type="GO" id="GO:0007131">
    <property type="term" value="P:reciprocal meiotic recombination"/>
    <property type="evidence" value="ECO:0007669"/>
    <property type="project" value="TreeGrafter"/>
</dbReference>
<dbReference type="GO" id="GO:0003918">
    <property type="term" value="F:DNA topoisomerase type II (double strand cut, ATP-hydrolyzing) activity"/>
    <property type="evidence" value="ECO:0007669"/>
    <property type="project" value="UniProtKB-UniRule"/>
</dbReference>
<feature type="domain" description="Spo11/DNA topoisomerase VI subunit A N-terminal" evidence="11">
    <location>
        <begin position="131"/>
        <end position="192"/>
    </location>
</feature>
<keyword evidence="7 10" id="KW-0799">Topoisomerase</keyword>
<keyword evidence="9 10" id="KW-0413">Isomerase</keyword>
<dbReference type="GO" id="GO:0003677">
    <property type="term" value="F:DNA binding"/>
    <property type="evidence" value="ECO:0007669"/>
    <property type="project" value="UniProtKB-UniRule"/>
</dbReference>
<dbReference type="Proteomes" id="UP000070700">
    <property type="component" value="Unassembled WGS sequence"/>
</dbReference>
<evidence type="ECO:0000256" key="6">
    <source>
        <dbReference type="ARBA" id="ARBA00022842"/>
    </source>
</evidence>
<comment type="similarity">
    <text evidence="3 10">Belongs to the TOP6A family.</text>
</comment>
<evidence type="ECO:0000256" key="10">
    <source>
        <dbReference type="PROSITE-ProRule" id="PRU01385"/>
    </source>
</evidence>
<dbReference type="InParanoid" id="A0A194XBD0"/>
<gene>
    <name evidence="13" type="ORF">LY89DRAFT_615589</name>
</gene>
<dbReference type="AlphaFoldDB" id="A0A194XBD0"/>
<dbReference type="GO" id="GO:0046872">
    <property type="term" value="F:metal ion binding"/>
    <property type="evidence" value="ECO:0007669"/>
    <property type="project" value="UniProtKB-KW"/>
</dbReference>
<dbReference type="EC" id="5.6.2.2" evidence="4"/>
<dbReference type="Pfam" id="PF04406">
    <property type="entry name" value="TP6A_N"/>
    <property type="match status" value="1"/>
</dbReference>